<organism evidence="3 4">
    <name type="scientific">Pholiota conissans</name>
    <dbReference type="NCBI Taxonomy" id="109636"/>
    <lineage>
        <taxon>Eukaryota</taxon>
        <taxon>Fungi</taxon>
        <taxon>Dikarya</taxon>
        <taxon>Basidiomycota</taxon>
        <taxon>Agaricomycotina</taxon>
        <taxon>Agaricomycetes</taxon>
        <taxon>Agaricomycetidae</taxon>
        <taxon>Agaricales</taxon>
        <taxon>Agaricineae</taxon>
        <taxon>Strophariaceae</taxon>
        <taxon>Pholiota</taxon>
    </lineage>
</organism>
<dbReference type="AlphaFoldDB" id="A0A9P5YSF1"/>
<feature type="transmembrane region" description="Helical" evidence="2">
    <location>
        <begin position="350"/>
        <end position="370"/>
    </location>
</feature>
<reference evidence="3" key="1">
    <citation type="submission" date="2020-11" db="EMBL/GenBank/DDBJ databases">
        <authorList>
            <consortium name="DOE Joint Genome Institute"/>
            <person name="Ahrendt S."/>
            <person name="Riley R."/>
            <person name="Andreopoulos W."/>
            <person name="Labutti K."/>
            <person name="Pangilinan J."/>
            <person name="Ruiz-Duenas F.J."/>
            <person name="Barrasa J.M."/>
            <person name="Sanchez-Garcia M."/>
            <person name="Camarero S."/>
            <person name="Miyauchi S."/>
            <person name="Serrano A."/>
            <person name="Linde D."/>
            <person name="Babiker R."/>
            <person name="Drula E."/>
            <person name="Ayuso-Fernandez I."/>
            <person name="Pacheco R."/>
            <person name="Padilla G."/>
            <person name="Ferreira P."/>
            <person name="Barriuso J."/>
            <person name="Kellner H."/>
            <person name="Castanera R."/>
            <person name="Alfaro M."/>
            <person name="Ramirez L."/>
            <person name="Pisabarro A.G."/>
            <person name="Kuo A."/>
            <person name="Tritt A."/>
            <person name="Lipzen A."/>
            <person name="He G."/>
            <person name="Yan M."/>
            <person name="Ng V."/>
            <person name="Cullen D."/>
            <person name="Martin F."/>
            <person name="Rosso M.-N."/>
            <person name="Henrissat B."/>
            <person name="Hibbett D."/>
            <person name="Martinez A.T."/>
            <person name="Grigoriev I.V."/>
        </authorList>
    </citation>
    <scope>NUCLEOTIDE SEQUENCE</scope>
    <source>
        <strain evidence="3">CIRM-BRFM 674</strain>
    </source>
</reference>
<feature type="compositionally biased region" description="Basic and acidic residues" evidence="1">
    <location>
        <begin position="542"/>
        <end position="552"/>
    </location>
</feature>
<keyword evidence="2" id="KW-1133">Transmembrane helix</keyword>
<keyword evidence="4" id="KW-1185">Reference proteome</keyword>
<dbReference type="PANTHER" id="PTHR34391:SF2">
    <property type="entry name" value="TRP C-TERMINAL DOMAIN-CONTAINING PROTEIN"/>
    <property type="match status" value="1"/>
</dbReference>
<name>A0A9P5YSF1_9AGAR</name>
<feature type="transmembrane region" description="Helical" evidence="2">
    <location>
        <begin position="377"/>
        <end position="397"/>
    </location>
</feature>
<feature type="region of interest" description="Disordered" evidence="1">
    <location>
        <begin position="531"/>
        <end position="569"/>
    </location>
</feature>
<feature type="transmembrane region" description="Helical" evidence="2">
    <location>
        <begin position="31"/>
        <end position="52"/>
    </location>
</feature>
<evidence type="ECO:0000256" key="1">
    <source>
        <dbReference type="SAM" id="MobiDB-lite"/>
    </source>
</evidence>
<dbReference type="OrthoDB" id="3263941at2759"/>
<proteinExistence type="predicted"/>
<evidence type="ECO:0000313" key="4">
    <source>
        <dbReference type="Proteomes" id="UP000807469"/>
    </source>
</evidence>
<feature type="transmembrane region" description="Helical" evidence="2">
    <location>
        <begin position="307"/>
        <end position="330"/>
    </location>
</feature>
<dbReference type="GO" id="GO:0005794">
    <property type="term" value="C:Golgi apparatus"/>
    <property type="evidence" value="ECO:0007669"/>
    <property type="project" value="TreeGrafter"/>
</dbReference>
<protein>
    <submittedName>
        <fullName evidence="3">Uncharacterized protein</fullName>
    </submittedName>
</protein>
<feature type="transmembrane region" description="Helical" evidence="2">
    <location>
        <begin position="409"/>
        <end position="432"/>
    </location>
</feature>
<gene>
    <name evidence="3" type="ORF">BDN70DRAFT_868024</name>
</gene>
<feature type="transmembrane region" description="Helical" evidence="2">
    <location>
        <begin position="207"/>
        <end position="226"/>
    </location>
</feature>
<dbReference type="InterPro" id="IPR040410">
    <property type="entry name" value="UPF0658_Golgi"/>
</dbReference>
<evidence type="ECO:0000313" key="3">
    <source>
        <dbReference type="EMBL" id="KAF9472835.1"/>
    </source>
</evidence>
<feature type="transmembrane region" description="Helical" evidence="2">
    <location>
        <begin position="266"/>
        <end position="287"/>
    </location>
</feature>
<keyword evidence="2" id="KW-0812">Transmembrane</keyword>
<keyword evidence="2" id="KW-0472">Membrane</keyword>
<dbReference type="PANTHER" id="PTHR34391">
    <property type="entry name" value="UPF0658 GOLGI APPARATUS MEMBRANE PROTEIN C1952.10C-RELATED"/>
    <property type="match status" value="1"/>
</dbReference>
<sequence>MYHPFLSRRGLRAKAKTAWARITLNRYTTTFFVFSFLYCLVQGLVQSFLFSIDLQYSSLAQGIVSGGDIPFRNITYLDGTRHHLVLHMCDDIPHGQSPDPCFVIFNSTAPAPQLLTPLRSLSDWENGLRVDPIADPANATAVIGVNITMPSAPNTPLFFDNTCLQTLVYPSAILTNFKREDIAWICLQFWLLAISFLAILNDSVPHILAVLATRAISTAWATYAIWRGPTFAANFAEIFSSPQSPCALDFFPEFFAKRQQFEIADLFLSSTGLIFFLYLSWTLLQIYSAQSFKCVGAPEHVMRYHKFLMALLACLQLEAFVLPAGMGLWINVLTNTAIKEISLHSGAYQAVYITSVILLIPWIAMGWYAIRLEMHRMMLVFLGIGFIIITGWALMFYSLVFPWTFMQWPYLGCFTIASFVLLGASIIIGIVCRMNFGKGLKEYLHAESTLSALNFAPDEFTHRTSQSHLTKSKSLSSSSMRKSSFDFSDSNEKGPTQLSSDDILNSAPMFFVSSLGSDADPDADMVRGVGKGARGSAGWPRRGLDGDVDVERVGGMGMGQGEKRGPVPF</sequence>
<feature type="transmembrane region" description="Helical" evidence="2">
    <location>
        <begin position="182"/>
        <end position="200"/>
    </location>
</feature>
<dbReference type="EMBL" id="MU155493">
    <property type="protein sequence ID" value="KAF9472835.1"/>
    <property type="molecule type" value="Genomic_DNA"/>
</dbReference>
<accession>A0A9P5YSF1</accession>
<dbReference type="Proteomes" id="UP000807469">
    <property type="component" value="Unassembled WGS sequence"/>
</dbReference>
<comment type="caution">
    <text evidence="3">The sequence shown here is derived from an EMBL/GenBank/DDBJ whole genome shotgun (WGS) entry which is preliminary data.</text>
</comment>
<evidence type="ECO:0000256" key="2">
    <source>
        <dbReference type="SAM" id="Phobius"/>
    </source>
</evidence>